<dbReference type="OrthoDB" id="2410500at2759"/>
<accession>A0A397SR85</accession>
<keyword evidence="7" id="KW-1185">Reference proteome</keyword>
<reference evidence="6 7" key="1">
    <citation type="submission" date="2018-06" db="EMBL/GenBank/DDBJ databases">
        <title>Comparative genomics reveals the genomic features of Rhizophagus irregularis, R. cerebriforme, R. diaphanum and Gigaspora rosea, and their symbiotic lifestyle signature.</title>
        <authorList>
            <person name="Morin E."/>
            <person name="San Clemente H."/>
            <person name="Chen E.C.H."/>
            <person name="De La Providencia I."/>
            <person name="Hainaut M."/>
            <person name="Kuo A."/>
            <person name="Kohler A."/>
            <person name="Murat C."/>
            <person name="Tang N."/>
            <person name="Roy S."/>
            <person name="Loubradou J."/>
            <person name="Henrissat B."/>
            <person name="Grigoriev I.V."/>
            <person name="Corradi N."/>
            <person name="Roux C."/>
            <person name="Martin F.M."/>
        </authorList>
    </citation>
    <scope>NUCLEOTIDE SEQUENCE [LARGE SCALE GENOMIC DNA]</scope>
    <source>
        <strain evidence="6 7">DAOM 227022</strain>
    </source>
</reference>
<dbReference type="GO" id="GO:0044773">
    <property type="term" value="P:mitotic DNA damage checkpoint signaling"/>
    <property type="evidence" value="ECO:0007669"/>
    <property type="project" value="TreeGrafter"/>
</dbReference>
<dbReference type="GO" id="GO:0043657">
    <property type="term" value="C:host cell"/>
    <property type="evidence" value="ECO:0007669"/>
    <property type="project" value="UniProtKB-SubCell"/>
</dbReference>
<feature type="binding site" evidence="4">
    <location>
        <position position="390"/>
    </location>
    <ligand>
        <name>ATP</name>
        <dbReference type="ChEBI" id="CHEBI:30616"/>
    </ligand>
</feature>
<evidence type="ECO:0000256" key="2">
    <source>
        <dbReference type="ARBA" id="ARBA00004613"/>
    </source>
</evidence>
<dbReference type="InterPro" id="IPR017441">
    <property type="entry name" value="Protein_kinase_ATP_BS"/>
</dbReference>
<keyword evidence="3" id="KW-0964">Secreted</keyword>
<dbReference type="Proteomes" id="UP000265703">
    <property type="component" value="Unassembled WGS sequence"/>
</dbReference>
<evidence type="ECO:0000313" key="7">
    <source>
        <dbReference type="Proteomes" id="UP000265703"/>
    </source>
</evidence>
<dbReference type="InterPro" id="IPR000719">
    <property type="entry name" value="Prot_kinase_dom"/>
</dbReference>
<dbReference type="GO" id="GO:0005576">
    <property type="term" value="C:extracellular region"/>
    <property type="evidence" value="ECO:0007669"/>
    <property type="project" value="UniProtKB-SubCell"/>
</dbReference>
<organism evidence="6 7">
    <name type="scientific">Glomus cerebriforme</name>
    <dbReference type="NCBI Taxonomy" id="658196"/>
    <lineage>
        <taxon>Eukaryota</taxon>
        <taxon>Fungi</taxon>
        <taxon>Fungi incertae sedis</taxon>
        <taxon>Mucoromycota</taxon>
        <taxon>Glomeromycotina</taxon>
        <taxon>Glomeromycetes</taxon>
        <taxon>Glomerales</taxon>
        <taxon>Glomeraceae</taxon>
        <taxon>Glomus</taxon>
    </lineage>
</organism>
<dbReference type="PANTHER" id="PTHR44167">
    <property type="entry name" value="OVARIAN-SPECIFIC SERINE/THREONINE-PROTEIN KINASE LOK-RELATED"/>
    <property type="match status" value="1"/>
</dbReference>
<dbReference type="GO" id="GO:0005524">
    <property type="term" value="F:ATP binding"/>
    <property type="evidence" value="ECO:0007669"/>
    <property type="project" value="UniProtKB-UniRule"/>
</dbReference>
<dbReference type="InterPro" id="IPR049229">
    <property type="entry name" value="DUF6826"/>
</dbReference>
<dbReference type="Gene3D" id="1.10.510.10">
    <property type="entry name" value="Transferase(Phosphotransferase) domain 1"/>
    <property type="match status" value="1"/>
</dbReference>
<dbReference type="InterPro" id="IPR045379">
    <property type="entry name" value="Crinkler_N"/>
</dbReference>
<protein>
    <submittedName>
        <fullName evidence="6">Kinase-like domain-containing protein</fullName>
    </submittedName>
</protein>
<dbReference type="GO" id="GO:0004674">
    <property type="term" value="F:protein serine/threonine kinase activity"/>
    <property type="evidence" value="ECO:0007669"/>
    <property type="project" value="TreeGrafter"/>
</dbReference>
<dbReference type="Pfam" id="PF00069">
    <property type="entry name" value="Pkinase"/>
    <property type="match status" value="1"/>
</dbReference>
<dbReference type="PANTHER" id="PTHR44167:SF24">
    <property type="entry name" value="SERINE_THREONINE-PROTEIN KINASE CHK2"/>
    <property type="match status" value="1"/>
</dbReference>
<feature type="domain" description="Protein kinase" evidence="5">
    <location>
        <begin position="363"/>
        <end position="596"/>
    </location>
</feature>
<keyword evidence="4" id="KW-0547">Nucleotide-binding</keyword>
<comment type="subcellular location">
    <subcellularLocation>
        <location evidence="1">Host cell</location>
    </subcellularLocation>
    <subcellularLocation>
        <location evidence="2">Secreted</location>
    </subcellularLocation>
</comment>
<dbReference type="Pfam" id="PF20713">
    <property type="entry name" value="DUF6826"/>
    <property type="match status" value="1"/>
</dbReference>
<evidence type="ECO:0000259" key="5">
    <source>
        <dbReference type="PROSITE" id="PS50011"/>
    </source>
</evidence>
<gene>
    <name evidence="6" type="ORF">C1645_806752</name>
</gene>
<keyword evidence="6" id="KW-0418">Kinase</keyword>
<proteinExistence type="predicted"/>
<name>A0A397SR85_9GLOM</name>
<dbReference type="SUPFAM" id="SSF56112">
    <property type="entry name" value="Protein kinase-like (PK-like)"/>
    <property type="match status" value="1"/>
</dbReference>
<keyword evidence="6" id="KW-0808">Transferase</keyword>
<comment type="caution">
    <text evidence="6">The sequence shown here is derived from an EMBL/GenBank/DDBJ whole genome shotgun (WGS) entry which is preliminary data.</text>
</comment>
<dbReference type="PROSITE" id="PS00109">
    <property type="entry name" value="PROTEIN_KINASE_TYR"/>
    <property type="match status" value="1"/>
</dbReference>
<evidence type="ECO:0000313" key="6">
    <source>
        <dbReference type="EMBL" id="RIA88508.1"/>
    </source>
</evidence>
<dbReference type="SMART" id="SM00220">
    <property type="entry name" value="S_TKc"/>
    <property type="match status" value="1"/>
</dbReference>
<dbReference type="InterPro" id="IPR011009">
    <property type="entry name" value="Kinase-like_dom_sf"/>
</dbReference>
<dbReference type="PROSITE" id="PS00107">
    <property type="entry name" value="PROTEIN_KINASE_ATP"/>
    <property type="match status" value="1"/>
</dbReference>
<keyword evidence="4" id="KW-0067">ATP-binding</keyword>
<dbReference type="PROSITE" id="PS50011">
    <property type="entry name" value="PROTEIN_KINASE_DOM"/>
    <property type="match status" value="1"/>
</dbReference>
<dbReference type="InterPro" id="IPR008266">
    <property type="entry name" value="Tyr_kinase_AS"/>
</dbReference>
<dbReference type="GO" id="GO:0005634">
    <property type="term" value="C:nucleus"/>
    <property type="evidence" value="ECO:0007669"/>
    <property type="project" value="TreeGrafter"/>
</dbReference>
<evidence type="ECO:0000256" key="1">
    <source>
        <dbReference type="ARBA" id="ARBA00004340"/>
    </source>
</evidence>
<sequence length="596" mass="68236">MSNVINIWCIVRENRSVFSVTIGTNNNIFDLKVSIKDRRSNYFAKFDADDLTLWRVNIASSVLRNKDTAIEPYLNDKLEEPADTIGDTFHNVEGSNVRVVVEVPVTTASVENLANLFSQMNVSGSSASENASASPFTFFTELVKIAPNHVQKLYQDIIFEKITNPEYFLRNDKIQLGNFAPNGTASVYLRDNPTPTDTEDNVQNLFNDLMLSLPNFGKKLIVKDTHNNPYLDRLKPDLSVFLEEDVRDGTCIPMFVQTLLEVKKKKSESGLADEDKGQLIDYMNVLIQHQQLREHFALFLSDGFRFYVMVYERNNRQYKEFITNFITGLRLFYILLRYDSSYTKMADPRSIRFYKSPGTYTNIYLKEFLGLGTSSRVYKVDYNNTQAALKYTQSGNAHHEAQILRFLNENNVANIPNYITHDGHSIIISPVCKRIRNQFRAHHALQLLRLLSRIHSKRVFHRDVRPSNILLDINNDSVVLVDWGAAIRDPPNEQVLYEGTISFASPDILNNNLESHRPTATDDLHSFVRTMYILHNPSKMPIIPDGNLATKARVIREYWDDSVDVKLAGPLWEEMVNAAKNGDYGILEKCCSIFKS</sequence>
<evidence type="ECO:0000256" key="3">
    <source>
        <dbReference type="ARBA" id="ARBA00022525"/>
    </source>
</evidence>
<dbReference type="AlphaFoldDB" id="A0A397SR85"/>
<evidence type="ECO:0000256" key="4">
    <source>
        <dbReference type="PROSITE-ProRule" id="PRU10141"/>
    </source>
</evidence>
<dbReference type="EMBL" id="QKYT01000260">
    <property type="protein sequence ID" value="RIA88508.1"/>
    <property type="molecule type" value="Genomic_DNA"/>
</dbReference>
<dbReference type="Pfam" id="PF20147">
    <property type="entry name" value="Crinkler"/>
    <property type="match status" value="1"/>
</dbReference>